<evidence type="ECO:0000313" key="10">
    <source>
        <dbReference type="EMBL" id="PNF29448.1"/>
    </source>
</evidence>
<keyword evidence="9" id="KW-0732">Signal</keyword>
<dbReference type="InParanoid" id="A0A2J7QLL5"/>
<dbReference type="OrthoDB" id="6506757at2759"/>
<evidence type="ECO:0000256" key="4">
    <source>
        <dbReference type="ARBA" id="ARBA00022989"/>
    </source>
</evidence>
<evidence type="ECO:0000256" key="6">
    <source>
        <dbReference type="ARBA" id="ARBA00023170"/>
    </source>
</evidence>
<gene>
    <name evidence="10" type="ORF">B7P43_G04558</name>
</gene>
<dbReference type="STRING" id="105785.A0A2J7QLL5"/>
<name>A0A2J7QLL5_9NEOP</name>
<feature type="transmembrane region" description="Helical" evidence="8">
    <location>
        <begin position="394"/>
        <end position="415"/>
    </location>
</feature>
<dbReference type="Proteomes" id="UP000235965">
    <property type="component" value="Unassembled WGS sequence"/>
</dbReference>
<proteinExistence type="predicted"/>
<feature type="signal peptide" evidence="9">
    <location>
        <begin position="1"/>
        <end position="16"/>
    </location>
</feature>
<organism evidence="10 11">
    <name type="scientific">Cryptotermes secundus</name>
    <dbReference type="NCBI Taxonomy" id="105785"/>
    <lineage>
        <taxon>Eukaryota</taxon>
        <taxon>Metazoa</taxon>
        <taxon>Ecdysozoa</taxon>
        <taxon>Arthropoda</taxon>
        <taxon>Hexapoda</taxon>
        <taxon>Insecta</taxon>
        <taxon>Pterygota</taxon>
        <taxon>Neoptera</taxon>
        <taxon>Polyneoptera</taxon>
        <taxon>Dictyoptera</taxon>
        <taxon>Blattodea</taxon>
        <taxon>Blattoidea</taxon>
        <taxon>Termitoidae</taxon>
        <taxon>Kalotermitidae</taxon>
        <taxon>Cryptotermitinae</taxon>
        <taxon>Cryptotermes</taxon>
    </lineage>
</organism>
<evidence type="ECO:0000256" key="5">
    <source>
        <dbReference type="ARBA" id="ARBA00023136"/>
    </source>
</evidence>
<dbReference type="GO" id="GO:0005886">
    <property type="term" value="C:plasma membrane"/>
    <property type="evidence" value="ECO:0007669"/>
    <property type="project" value="UniProtKB-SubCell"/>
</dbReference>
<comment type="caution">
    <text evidence="10">The sequence shown here is derived from an EMBL/GenBank/DDBJ whole genome shotgun (WGS) entry which is preliminary data.</text>
</comment>
<dbReference type="EMBL" id="NEVH01013243">
    <property type="protein sequence ID" value="PNF29448.1"/>
    <property type="molecule type" value="Genomic_DNA"/>
</dbReference>
<keyword evidence="7" id="KW-0325">Glycoprotein</keyword>
<feature type="transmembrane region" description="Helical" evidence="8">
    <location>
        <begin position="621"/>
        <end position="639"/>
    </location>
</feature>
<keyword evidence="6" id="KW-0675">Receptor</keyword>
<evidence type="ECO:0000256" key="9">
    <source>
        <dbReference type="SAM" id="SignalP"/>
    </source>
</evidence>
<dbReference type="PANTHER" id="PTHR42643:SF24">
    <property type="entry name" value="IONOTROPIC RECEPTOR 60A"/>
    <property type="match status" value="1"/>
</dbReference>
<keyword evidence="5 8" id="KW-0472">Membrane</keyword>
<comment type="subcellular location">
    <subcellularLocation>
        <location evidence="1">Cell membrane</location>
        <topology evidence="1">Multi-pass membrane protein</topology>
    </subcellularLocation>
</comment>
<evidence type="ECO:0008006" key="12">
    <source>
        <dbReference type="Google" id="ProtNLM"/>
    </source>
</evidence>
<accession>A0A2J7QLL5</accession>
<evidence type="ECO:0000256" key="2">
    <source>
        <dbReference type="ARBA" id="ARBA00022475"/>
    </source>
</evidence>
<feature type="transmembrane region" description="Helical" evidence="8">
    <location>
        <begin position="361"/>
        <end position="382"/>
    </location>
</feature>
<feature type="transmembrane region" description="Helical" evidence="8">
    <location>
        <begin position="427"/>
        <end position="450"/>
    </location>
</feature>
<dbReference type="InterPro" id="IPR052192">
    <property type="entry name" value="Insect_Ionotropic_Sensory_Rcpt"/>
</dbReference>
<keyword evidence="3 8" id="KW-0812">Transmembrane</keyword>
<keyword evidence="2" id="KW-1003">Cell membrane</keyword>
<feature type="chain" id="PRO_5014347427" description="Ionotropic glutamate receptor C-terminal domain-containing protein" evidence="9">
    <location>
        <begin position="17"/>
        <end position="646"/>
    </location>
</feature>
<evidence type="ECO:0000256" key="1">
    <source>
        <dbReference type="ARBA" id="ARBA00004651"/>
    </source>
</evidence>
<evidence type="ECO:0000313" key="11">
    <source>
        <dbReference type="Proteomes" id="UP000235965"/>
    </source>
</evidence>
<protein>
    <recommendedName>
        <fullName evidence="12">Ionotropic glutamate receptor C-terminal domain-containing protein</fullName>
    </recommendedName>
</protein>
<dbReference type="Gene3D" id="1.10.287.70">
    <property type="match status" value="1"/>
</dbReference>
<sequence length="646" mass="73857">MSVLFAYVIIWKLVQATLWSGPRECHMVNRLRIISERHFPVGLALAVSLPESQASQDIESAIADVIQDRAVVVFHSHNNSKPLEVRDKFGSYIIMISDDNHDEEQVSRRVYAQLKHLSRSSSWNPRARFVVACFNPSLSDTELLARRILQELWKWYIVNVVVLLSQKPGDKGMLVSDERRSGFTFLQAYTWFPYQSPSHCTQIDNITVLNSWSVMENDSFAEISNLFPSKIRNLNGCPLLISARVMEPLVMKAKNISRRGFHQTELVYVDGIEIKLVDFIVKATNAIETYVGPENPHRVLYLDLLKKTTDIAVGATILRREYTTVAEPTVVFDSSRLRWYVPCSVKVPHWMSILKMFAPSLWFAIFSSIILAVIISYCLAKLRGDPVSLGEHQTYSKVSSACSTVCAVILGMPVYVQPLTDPLRTFFFSWVCYSLAVNTVFQAFLTTLLIDPGYERQISSMEELFNSDLTFLIYEGHIPFYEVSGDWKSTRIHNNHRKCHRYTCVDEMMTVARSRNSAVLWHDYLIEYYTLEGLFGSATGRPLLCKVPDGTVLLTNDVMYVPQGNPLLDRINEIISRVFEAGLYSNWYASIKNKLKVEARAIRIPSLANEYCDLNMEHMQSAFYILLLGYMLSIALFLVELSRKFI</sequence>
<reference evidence="10 11" key="1">
    <citation type="submission" date="2017-12" db="EMBL/GenBank/DDBJ databases">
        <title>Hemimetabolous genomes reveal molecular basis of termite eusociality.</title>
        <authorList>
            <person name="Harrison M.C."/>
            <person name="Jongepier E."/>
            <person name="Robertson H.M."/>
            <person name="Arning N."/>
            <person name="Bitard-Feildel T."/>
            <person name="Chao H."/>
            <person name="Childers C.P."/>
            <person name="Dinh H."/>
            <person name="Doddapaneni H."/>
            <person name="Dugan S."/>
            <person name="Gowin J."/>
            <person name="Greiner C."/>
            <person name="Han Y."/>
            <person name="Hu H."/>
            <person name="Hughes D.S.T."/>
            <person name="Huylmans A.-K."/>
            <person name="Kemena C."/>
            <person name="Kremer L.P.M."/>
            <person name="Lee S.L."/>
            <person name="Lopez-Ezquerra A."/>
            <person name="Mallet L."/>
            <person name="Monroy-Kuhn J.M."/>
            <person name="Moser A."/>
            <person name="Murali S.C."/>
            <person name="Muzny D.M."/>
            <person name="Otani S."/>
            <person name="Piulachs M.-D."/>
            <person name="Poelchau M."/>
            <person name="Qu J."/>
            <person name="Schaub F."/>
            <person name="Wada-Katsumata A."/>
            <person name="Worley K.C."/>
            <person name="Xie Q."/>
            <person name="Ylla G."/>
            <person name="Poulsen M."/>
            <person name="Gibbs R.A."/>
            <person name="Schal C."/>
            <person name="Richards S."/>
            <person name="Belles X."/>
            <person name="Korb J."/>
            <person name="Bornberg-Bauer E."/>
        </authorList>
    </citation>
    <scope>NUCLEOTIDE SEQUENCE [LARGE SCALE GENOMIC DNA]</scope>
    <source>
        <tissue evidence="10">Whole body</tissue>
    </source>
</reference>
<evidence type="ECO:0000256" key="3">
    <source>
        <dbReference type="ARBA" id="ARBA00022692"/>
    </source>
</evidence>
<dbReference type="SUPFAM" id="SSF53850">
    <property type="entry name" value="Periplasmic binding protein-like II"/>
    <property type="match status" value="1"/>
</dbReference>
<dbReference type="AlphaFoldDB" id="A0A2J7QLL5"/>
<evidence type="ECO:0000256" key="8">
    <source>
        <dbReference type="SAM" id="Phobius"/>
    </source>
</evidence>
<keyword evidence="4 8" id="KW-1133">Transmembrane helix</keyword>
<keyword evidence="11" id="KW-1185">Reference proteome</keyword>
<dbReference type="PANTHER" id="PTHR42643">
    <property type="entry name" value="IONOTROPIC RECEPTOR 20A-RELATED"/>
    <property type="match status" value="1"/>
</dbReference>
<evidence type="ECO:0000256" key="7">
    <source>
        <dbReference type="ARBA" id="ARBA00023180"/>
    </source>
</evidence>